<proteinExistence type="predicted"/>
<name>A0ACB8Z678_ARCLA</name>
<protein>
    <submittedName>
        <fullName evidence="1">Uncharacterized protein</fullName>
    </submittedName>
</protein>
<dbReference type="EMBL" id="CM042057">
    <property type="protein sequence ID" value="KAI3692971.1"/>
    <property type="molecule type" value="Genomic_DNA"/>
</dbReference>
<keyword evidence="2" id="KW-1185">Reference proteome</keyword>
<gene>
    <name evidence="1" type="ORF">L6452_32797</name>
</gene>
<sequence length="72" mass="8075">MEVTNSKNKEVGGGRDVSVGESWDDVRVENREAEGGDLYGLMDDDNVFRWWEIWGGDVSNAYGGGGYKRKEE</sequence>
<comment type="caution">
    <text evidence="1">The sequence shown here is derived from an EMBL/GenBank/DDBJ whole genome shotgun (WGS) entry which is preliminary data.</text>
</comment>
<accession>A0ACB8Z678</accession>
<evidence type="ECO:0000313" key="2">
    <source>
        <dbReference type="Proteomes" id="UP001055879"/>
    </source>
</evidence>
<reference evidence="1 2" key="2">
    <citation type="journal article" date="2022" name="Mol. Ecol. Resour.">
        <title>The genomes of chicory, endive, great burdock and yacon provide insights into Asteraceae paleo-polyploidization history and plant inulin production.</title>
        <authorList>
            <person name="Fan W."/>
            <person name="Wang S."/>
            <person name="Wang H."/>
            <person name="Wang A."/>
            <person name="Jiang F."/>
            <person name="Liu H."/>
            <person name="Zhao H."/>
            <person name="Xu D."/>
            <person name="Zhang Y."/>
        </authorList>
    </citation>
    <scope>NUCLEOTIDE SEQUENCE [LARGE SCALE GENOMIC DNA]</scope>
    <source>
        <strain evidence="2">cv. Niubang</strain>
    </source>
</reference>
<reference evidence="2" key="1">
    <citation type="journal article" date="2022" name="Mol. Ecol. Resour.">
        <title>The genomes of chicory, endive, great burdock and yacon provide insights into Asteraceae palaeo-polyploidization history and plant inulin production.</title>
        <authorList>
            <person name="Fan W."/>
            <person name="Wang S."/>
            <person name="Wang H."/>
            <person name="Wang A."/>
            <person name="Jiang F."/>
            <person name="Liu H."/>
            <person name="Zhao H."/>
            <person name="Xu D."/>
            <person name="Zhang Y."/>
        </authorList>
    </citation>
    <scope>NUCLEOTIDE SEQUENCE [LARGE SCALE GENOMIC DNA]</scope>
    <source>
        <strain evidence="2">cv. Niubang</strain>
    </source>
</reference>
<dbReference type="Proteomes" id="UP001055879">
    <property type="component" value="Linkage Group LG11"/>
</dbReference>
<organism evidence="1 2">
    <name type="scientific">Arctium lappa</name>
    <name type="common">Greater burdock</name>
    <name type="synonym">Lappa major</name>
    <dbReference type="NCBI Taxonomy" id="4217"/>
    <lineage>
        <taxon>Eukaryota</taxon>
        <taxon>Viridiplantae</taxon>
        <taxon>Streptophyta</taxon>
        <taxon>Embryophyta</taxon>
        <taxon>Tracheophyta</taxon>
        <taxon>Spermatophyta</taxon>
        <taxon>Magnoliopsida</taxon>
        <taxon>eudicotyledons</taxon>
        <taxon>Gunneridae</taxon>
        <taxon>Pentapetalae</taxon>
        <taxon>asterids</taxon>
        <taxon>campanulids</taxon>
        <taxon>Asterales</taxon>
        <taxon>Asteraceae</taxon>
        <taxon>Carduoideae</taxon>
        <taxon>Cardueae</taxon>
        <taxon>Arctiinae</taxon>
        <taxon>Arctium</taxon>
    </lineage>
</organism>
<evidence type="ECO:0000313" key="1">
    <source>
        <dbReference type="EMBL" id="KAI3692971.1"/>
    </source>
</evidence>